<sequence>MLRALLVVVVTLGALVAPASADDPGSSKELIQRWSIGYYAGYEADAYPVDAIDWSGMTDLAVSFYLVDGSGTLDHRLYQGTAGQGNDLATSLITAGHSNGARVVASVGGAGSGPAFHDAMTNHPATLVQSIVALQGLGYDGVDVDWEPLEPGDQALLAQLGTAIRAGWPGAVLSVPVEPINANFPPDLSGLDGVAAAFDRVDVMAYGMAYTYQGWKSWHSSALKGESGSTPTSVESSVQAYLDAGVPASQLGVGIGAYGLCFSAPVTGPRQKLRGSTILRDDYHLQYRQIRTTYQPAMRSHYDSAAEAPYLSGNKKHCTYITYETPRSIKAKIAWEADQGLGGVIMWTVNQQYLPSSGGNPLLATVGQEWLH</sequence>
<dbReference type="Pfam" id="PF00704">
    <property type="entry name" value="Glyco_hydro_18"/>
    <property type="match status" value="1"/>
</dbReference>
<comment type="caution">
    <text evidence="10">The sequence shown here is derived from an EMBL/GenBank/DDBJ whole genome shotgun (WGS) entry which is preliminary data.</text>
</comment>
<name>A0ABP7IUG0_9ACTN</name>
<evidence type="ECO:0000256" key="8">
    <source>
        <dbReference type="SAM" id="SignalP"/>
    </source>
</evidence>
<evidence type="ECO:0000256" key="7">
    <source>
        <dbReference type="RuleBase" id="RU004453"/>
    </source>
</evidence>
<dbReference type="InterPro" id="IPR001579">
    <property type="entry name" value="Glyco_hydro_18_chit_AS"/>
</dbReference>
<dbReference type="PANTHER" id="PTHR11177:SF317">
    <property type="entry name" value="CHITINASE 12-RELATED"/>
    <property type="match status" value="1"/>
</dbReference>
<dbReference type="InterPro" id="IPR050314">
    <property type="entry name" value="Glycosyl_Hydrlase_18"/>
</dbReference>
<feature type="chain" id="PRO_5045509871" description="chitinase" evidence="8">
    <location>
        <begin position="22"/>
        <end position="372"/>
    </location>
</feature>
<keyword evidence="11" id="KW-1185">Reference proteome</keyword>
<evidence type="ECO:0000256" key="6">
    <source>
        <dbReference type="RuleBase" id="RU000489"/>
    </source>
</evidence>
<keyword evidence="8" id="KW-0732">Signal</keyword>
<keyword evidence="4" id="KW-0624">Polysaccharide degradation</keyword>
<keyword evidence="4" id="KW-0146">Chitin degradation</keyword>
<reference evidence="11" key="1">
    <citation type="journal article" date="2019" name="Int. J. Syst. Evol. Microbiol.">
        <title>The Global Catalogue of Microorganisms (GCM) 10K type strain sequencing project: providing services to taxonomists for standard genome sequencing and annotation.</title>
        <authorList>
            <consortium name="The Broad Institute Genomics Platform"/>
            <consortium name="The Broad Institute Genome Sequencing Center for Infectious Disease"/>
            <person name="Wu L."/>
            <person name="Ma J."/>
        </authorList>
    </citation>
    <scope>NUCLEOTIDE SEQUENCE [LARGE SCALE GENOMIC DNA]</scope>
    <source>
        <strain evidence="11">JCM 16953</strain>
    </source>
</reference>
<feature type="domain" description="GH18" evidence="9">
    <location>
        <begin position="33"/>
        <end position="372"/>
    </location>
</feature>
<gene>
    <name evidence="10" type="ORF">GCM10022242_30650</name>
</gene>
<dbReference type="Proteomes" id="UP001501821">
    <property type="component" value="Unassembled WGS sequence"/>
</dbReference>
<comment type="similarity">
    <text evidence="7">Belongs to the glycosyl hydrolase 18 family.</text>
</comment>
<evidence type="ECO:0000256" key="1">
    <source>
        <dbReference type="ARBA" id="ARBA00000822"/>
    </source>
</evidence>
<dbReference type="InterPro" id="IPR029070">
    <property type="entry name" value="Chitinase_insertion_sf"/>
</dbReference>
<dbReference type="PANTHER" id="PTHR11177">
    <property type="entry name" value="CHITINASE"/>
    <property type="match status" value="1"/>
</dbReference>
<evidence type="ECO:0000313" key="10">
    <source>
        <dbReference type="EMBL" id="GAA3827272.1"/>
    </source>
</evidence>
<dbReference type="RefSeq" id="WP_344776991.1">
    <property type="nucleotide sequence ID" value="NZ_BAABAH010000012.1"/>
</dbReference>
<dbReference type="SUPFAM" id="SSF51445">
    <property type="entry name" value="(Trans)glycosidases"/>
    <property type="match status" value="1"/>
</dbReference>
<dbReference type="InterPro" id="IPR011583">
    <property type="entry name" value="Chitinase_II/V-like_cat"/>
</dbReference>
<evidence type="ECO:0000256" key="2">
    <source>
        <dbReference type="ARBA" id="ARBA00012729"/>
    </source>
</evidence>
<feature type="signal peptide" evidence="8">
    <location>
        <begin position="1"/>
        <end position="21"/>
    </location>
</feature>
<dbReference type="SMART" id="SM00636">
    <property type="entry name" value="Glyco_18"/>
    <property type="match status" value="1"/>
</dbReference>
<proteinExistence type="inferred from homology"/>
<dbReference type="PROSITE" id="PS01095">
    <property type="entry name" value="GH18_1"/>
    <property type="match status" value="1"/>
</dbReference>
<dbReference type="EMBL" id="BAABAH010000012">
    <property type="protein sequence ID" value="GAA3827272.1"/>
    <property type="molecule type" value="Genomic_DNA"/>
</dbReference>
<organism evidence="10 11">
    <name type="scientific">Nocardioides panacisoli</name>
    <dbReference type="NCBI Taxonomy" id="627624"/>
    <lineage>
        <taxon>Bacteria</taxon>
        <taxon>Bacillati</taxon>
        <taxon>Actinomycetota</taxon>
        <taxon>Actinomycetes</taxon>
        <taxon>Propionibacteriales</taxon>
        <taxon>Nocardioidaceae</taxon>
        <taxon>Nocardioides</taxon>
    </lineage>
</organism>
<dbReference type="InterPro" id="IPR017853">
    <property type="entry name" value="GH"/>
</dbReference>
<protein>
    <recommendedName>
        <fullName evidence="2">chitinase</fullName>
        <ecNumber evidence="2">3.2.1.14</ecNumber>
    </recommendedName>
</protein>
<evidence type="ECO:0000313" key="11">
    <source>
        <dbReference type="Proteomes" id="UP001501821"/>
    </source>
</evidence>
<dbReference type="Gene3D" id="3.20.20.80">
    <property type="entry name" value="Glycosidases"/>
    <property type="match status" value="1"/>
</dbReference>
<evidence type="ECO:0000256" key="3">
    <source>
        <dbReference type="ARBA" id="ARBA00022801"/>
    </source>
</evidence>
<evidence type="ECO:0000256" key="4">
    <source>
        <dbReference type="ARBA" id="ARBA00023024"/>
    </source>
</evidence>
<evidence type="ECO:0000256" key="5">
    <source>
        <dbReference type="ARBA" id="ARBA00023295"/>
    </source>
</evidence>
<dbReference type="Gene3D" id="3.10.50.10">
    <property type="match status" value="1"/>
</dbReference>
<keyword evidence="3 6" id="KW-0378">Hydrolase</keyword>
<evidence type="ECO:0000259" key="9">
    <source>
        <dbReference type="PROSITE" id="PS51910"/>
    </source>
</evidence>
<comment type="catalytic activity">
    <reaction evidence="1">
        <text>Random endo-hydrolysis of N-acetyl-beta-D-glucosaminide (1-&gt;4)-beta-linkages in chitin and chitodextrins.</text>
        <dbReference type="EC" id="3.2.1.14"/>
    </reaction>
</comment>
<keyword evidence="4" id="KW-0119">Carbohydrate metabolism</keyword>
<accession>A0ABP7IUG0</accession>
<dbReference type="InterPro" id="IPR001223">
    <property type="entry name" value="Glyco_hydro18_cat"/>
</dbReference>
<dbReference type="EC" id="3.2.1.14" evidence="2"/>
<dbReference type="PROSITE" id="PS51910">
    <property type="entry name" value="GH18_2"/>
    <property type="match status" value="1"/>
</dbReference>
<keyword evidence="5 6" id="KW-0326">Glycosidase</keyword>